<reference evidence="2" key="1">
    <citation type="journal article" date="2023" name="Mol. Plant Microbe Interact.">
        <title>Elucidating the Obligate Nature and Biological Capacity of an Invasive Fungal Corn Pathogen.</title>
        <authorList>
            <person name="MacCready J.S."/>
            <person name="Roggenkamp E.M."/>
            <person name="Gdanetz K."/>
            <person name="Chilvers M.I."/>
        </authorList>
    </citation>
    <scope>NUCLEOTIDE SEQUENCE</scope>
    <source>
        <strain evidence="2">PM02</strain>
    </source>
</reference>
<evidence type="ECO:0000313" key="2">
    <source>
        <dbReference type="EMBL" id="KAK2067084.1"/>
    </source>
</evidence>
<evidence type="ECO:0000313" key="3">
    <source>
        <dbReference type="Proteomes" id="UP001217918"/>
    </source>
</evidence>
<proteinExistence type="predicted"/>
<name>A0AAD9HX03_9PEZI</name>
<dbReference type="Proteomes" id="UP001217918">
    <property type="component" value="Unassembled WGS sequence"/>
</dbReference>
<sequence length="556" mass="61486">MTTPAESDAEQTVLLLRCNAEPSPDKEATGRESGATHVGRGAEWLFGGGEMPKRRNAARLNRDQKMEVRALHKYTGASSTAIARMTGFKLHQIKMAIITPLEPAGPAGGQEARHPGLARHHLGPPTRTTEDMDGPPVPGFRLARPPSSFFHYRAEEEVDGSGPEVILRARLPEQFTTFPPTDLGLGVLPWRFPKRRPTHPGVTVRNRYLQLLASENTLACCFMHHFFIRAALVGMDGALDELRTMRFCLALEFGGDEPRSLYGLDVYSYIGYLLALMRDQGRPLRRQSNYLKIACFLLFHVRLPVDEDCIEAPGSVGLDVDTALLAAASGQWLSQPNIPYANLLLAAGADINRRFHMDGRTLGHFFCVEALEHEVAAKSRAQLHHGRSKPVPAGSSDRSRDGACSRLQWYMRNGGHHDRPAFGTRTLADYLNALRKQGVAVFAAGDDGEPCPCGSAVLSSRCCRLKVQRLWTAEDVVRRRREIASREGGDEGPLEEMVATTLLADEDWDDGEFYGRAGPGRGRLGADERTRRKAKKAKKQKAKAKKAKAKRRKKAE</sequence>
<evidence type="ECO:0000256" key="1">
    <source>
        <dbReference type="SAM" id="MobiDB-lite"/>
    </source>
</evidence>
<comment type="caution">
    <text evidence="2">The sequence shown here is derived from an EMBL/GenBank/DDBJ whole genome shotgun (WGS) entry which is preliminary data.</text>
</comment>
<feature type="region of interest" description="Disordered" evidence="1">
    <location>
        <begin position="379"/>
        <end position="400"/>
    </location>
</feature>
<protein>
    <submittedName>
        <fullName evidence="2">Uncharacterized protein</fullName>
    </submittedName>
</protein>
<organism evidence="2 3">
    <name type="scientific">Phyllachora maydis</name>
    <dbReference type="NCBI Taxonomy" id="1825666"/>
    <lineage>
        <taxon>Eukaryota</taxon>
        <taxon>Fungi</taxon>
        <taxon>Dikarya</taxon>
        <taxon>Ascomycota</taxon>
        <taxon>Pezizomycotina</taxon>
        <taxon>Sordariomycetes</taxon>
        <taxon>Sordariomycetidae</taxon>
        <taxon>Phyllachorales</taxon>
        <taxon>Phyllachoraceae</taxon>
        <taxon>Phyllachora</taxon>
    </lineage>
</organism>
<accession>A0AAD9HX03</accession>
<feature type="region of interest" description="Disordered" evidence="1">
    <location>
        <begin position="509"/>
        <end position="556"/>
    </location>
</feature>
<feature type="compositionally biased region" description="Basic residues" evidence="1">
    <location>
        <begin position="531"/>
        <end position="556"/>
    </location>
</feature>
<keyword evidence="3" id="KW-1185">Reference proteome</keyword>
<dbReference type="EMBL" id="JAQQPM010000001">
    <property type="protein sequence ID" value="KAK2067084.1"/>
    <property type="molecule type" value="Genomic_DNA"/>
</dbReference>
<gene>
    <name evidence="2" type="ORF">P8C59_000849</name>
</gene>
<dbReference type="AlphaFoldDB" id="A0AAD9HX03"/>